<evidence type="ECO:0000256" key="4">
    <source>
        <dbReference type="ARBA" id="ARBA00022670"/>
    </source>
</evidence>
<dbReference type="Pfam" id="PF01546">
    <property type="entry name" value="Peptidase_M20"/>
    <property type="match status" value="1"/>
</dbReference>
<keyword evidence="8 9" id="KW-0482">Metalloprotease</keyword>
<evidence type="ECO:0000256" key="2">
    <source>
        <dbReference type="ARBA" id="ARBA00009692"/>
    </source>
</evidence>
<dbReference type="Pfam" id="PF26351">
    <property type="entry name" value="DUF8091"/>
    <property type="match status" value="1"/>
</dbReference>
<dbReference type="CDD" id="cd03892">
    <property type="entry name" value="M20_peptT"/>
    <property type="match status" value="1"/>
</dbReference>
<dbReference type="NCBIfam" id="NF009920">
    <property type="entry name" value="PRK13381.1"/>
    <property type="match status" value="1"/>
</dbReference>
<comment type="subcellular location">
    <subcellularLocation>
        <location evidence="9">Cytoplasm</location>
    </subcellularLocation>
</comment>
<feature type="binding site" evidence="9">
    <location>
        <position position="513"/>
    </location>
    <ligand>
        <name>Zn(2+)</name>
        <dbReference type="ChEBI" id="CHEBI:29105"/>
        <label>2</label>
    </ligand>
</feature>
<accession>A0A1M5WM94</accession>
<feature type="domain" description="Peptidase M20 dimerisation" evidence="11">
    <location>
        <begin position="547"/>
        <end position="646"/>
    </location>
</feature>
<evidence type="ECO:0000256" key="8">
    <source>
        <dbReference type="ARBA" id="ARBA00023049"/>
    </source>
</evidence>
<feature type="binding site" evidence="9">
    <location>
        <position position="535"/>
    </location>
    <ligand>
        <name>Zn(2+)</name>
        <dbReference type="ChEBI" id="CHEBI:29105"/>
        <label>1</label>
    </ligand>
</feature>
<keyword evidence="3 9" id="KW-0031">Aminopeptidase</keyword>
<evidence type="ECO:0000256" key="3">
    <source>
        <dbReference type="ARBA" id="ARBA00022438"/>
    </source>
</evidence>
<dbReference type="GO" id="GO:0045148">
    <property type="term" value="F:tripeptide aminopeptidase activity"/>
    <property type="evidence" value="ECO:0007669"/>
    <property type="project" value="UniProtKB-UniRule"/>
</dbReference>
<dbReference type="InterPro" id="IPR058404">
    <property type="entry name" value="DUF8091"/>
</dbReference>
<dbReference type="InterPro" id="IPR010161">
    <property type="entry name" value="Peptidase_M20B"/>
</dbReference>
<dbReference type="GO" id="GO:0043171">
    <property type="term" value="P:peptide catabolic process"/>
    <property type="evidence" value="ECO:0007669"/>
    <property type="project" value="UniProtKB-UniRule"/>
</dbReference>
<evidence type="ECO:0000256" key="5">
    <source>
        <dbReference type="ARBA" id="ARBA00022723"/>
    </source>
</evidence>
<dbReference type="NCBIfam" id="NF003976">
    <property type="entry name" value="PRK05469.1"/>
    <property type="match status" value="1"/>
</dbReference>
<dbReference type="Gene3D" id="3.30.70.360">
    <property type="match status" value="1"/>
</dbReference>
<evidence type="ECO:0000256" key="10">
    <source>
        <dbReference type="SAM" id="MobiDB-lite"/>
    </source>
</evidence>
<dbReference type="InterPro" id="IPR011650">
    <property type="entry name" value="Peptidase_M20_dimer"/>
</dbReference>
<dbReference type="GO" id="GO:0008270">
    <property type="term" value="F:zinc ion binding"/>
    <property type="evidence" value="ECO:0007669"/>
    <property type="project" value="UniProtKB-UniRule"/>
</dbReference>
<protein>
    <recommendedName>
        <fullName evidence="9">Peptidase T</fullName>
        <ecNumber evidence="9">3.4.11.4</ecNumber>
    </recommendedName>
    <alternativeName>
        <fullName evidence="9">Aminotripeptidase</fullName>
        <shortName evidence="9">Tripeptidase</shortName>
    </alternativeName>
    <alternativeName>
        <fullName evidence="9">Tripeptide aminopeptidase</fullName>
    </alternativeName>
</protein>
<keyword evidence="6 9" id="KW-0378">Hydrolase</keyword>
<evidence type="ECO:0000256" key="7">
    <source>
        <dbReference type="ARBA" id="ARBA00022833"/>
    </source>
</evidence>
<keyword evidence="7 9" id="KW-0862">Zinc</keyword>
<dbReference type="Pfam" id="PF07687">
    <property type="entry name" value="M20_dimer"/>
    <property type="match status" value="1"/>
</dbReference>
<dbReference type="NCBIfam" id="TIGR01882">
    <property type="entry name" value="peptidase-T"/>
    <property type="match status" value="1"/>
</dbReference>
<dbReference type="PANTHER" id="PTHR42994">
    <property type="entry name" value="PEPTIDASE T"/>
    <property type="match status" value="1"/>
</dbReference>
<feature type="compositionally biased region" description="Polar residues" evidence="10">
    <location>
        <begin position="257"/>
        <end position="276"/>
    </location>
</feature>
<dbReference type="Proteomes" id="UP000184278">
    <property type="component" value="Unassembled WGS sequence"/>
</dbReference>
<evidence type="ECO:0000256" key="9">
    <source>
        <dbReference type="HAMAP-Rule" id="MF_00550"/>
    </source>
</evidence>
<feature type="binding site" evidence="9">
    <location>
        <position position="478"/>
    </location>
    <ligand>
        <name>Zn(2+)</name>
        <dbReference type="ChEBI" id="CHEBI:29105"/>
        <label>2</label>
    </ligand>
</feature>
<keyword evidence="5 9" id="KW-0479">Metal-binding</keyword>
<sequence length="746" mass="84486">MMKKSFQESIDKYLGRKYDRSSIGILKEKTLHSIVKDFFAPSEDSKEIRVGDFVADICYEDRIIEIQNGNFAHLVPKLEAFLPKYKVTVVYPIPYRKWMCWIDPETGEQTARNAPRGNFNLYKIFRDLYSIRKFLLHPGFTLILTCLEIEEYRVQDGWGRGGKRGSHRYDRIPLRLLDEIEIKGLEGYNRFLPDDLPDEFTTKEFQKLVKYRGKYFGTTVRVLEEIGMIERCGKRKQAYLFKKKYESGSAKEMPDNTKINNSKSAKTGNLLEDNNNNKTENIKMAAKKTKAATKKAAPKKTTKVAATKSAAKTTKTTKTATKVATKVANKEESVIDRFLRYVKYDTQSNEQTGTSPSTPGQHELAKALAKELEEIGASDVYYDKEHCYVYATIPSTLGRKKAPVLGFISHMDTSDATSGKDVKPRIVEKYDGKDVILNEKDPETGAKVVLSPKTFPELLNHKGEDLIVTDGTTLLGADDKAGVAEIMTMASYLLKHPEVKHGKIRIAFTPDEEIGEGTKFFDIKKFGADFAYTVDGGKLGELEYECFNAAEVELIIHGRSVHPGDAKGKMLNATLIAYEFQSMLPAFDNPMYTEKKEGFFHLTLMKGTCEKAVVYYIIRDHDKKKFLDRKKLVEKIVKFLNDKYGAGTVELTMEDSYYNMIEKLKPHMHLIENARKAMEMAGVTSIENPIRGGTDGAMLSFKGLPCPNLCTGGYNYHGKYEYASVQEMYKTVEILKNLAEIYGEKA</sequence>
<dbReference type="GO" id="GO:0008237">
    <property type="term" value="F:metallopeptidase activity"/>
    <property type="evidence" value="ECO:0007669"/>
    <property type="project" value="UniProtKB-KW"/>
</dbReference>
<evidence type="ECO:0000313" key="14">
    <source>
        <dbReference type="Proteomes" id="UP000184278"/>
    </source>
</evidence>
<dbReference type="SUPFAM" id="SSF55031">
    <property type="entry name" value="Bacterial exopeptidase dimerisation domain"/>
    <property type="match status" value="1"/>
</dbReference>
<comment type="similarity">
    <text evidence="2 9">Belongs to the peptidase M20B family.</text>
</comment>
<dbReference type="InterPro" id="IPR036264">
    <property type="entry name" value="Bact_exopeptidase_dim_dom"/>
</dbReference>
<reference evidence="14" key="1">
    <citation type="submission" date="2016-11" db="EMBL/GenBank/DDBJ databases">
        <authorList>
            <person name="Varghese N."/>
            <person name="Submissions S."/>
        </authorList>
    </citation>
    <scope>NUCLEOTIDE SEQUENCE [LARGE SCALE GENOMIC DNA]</scope>
    <source>
        <strain evidence="14">DSM 3071</strain>
    </source>
</reference>
<feature type="binding site" evidence="9">
    <location>
        <position position="410"/>
    </location>
    <ligand>
        <name>Zn(2+)</name>
        <dbReference type="ChEBI" id="CHEBI:29105"/>
        <label>1</label>
    </ligand>
</feature>
<dbReference type="GO" id="GO:0006508">
    <property type="term" value="P:proteolysis"/>
    <property type="evidence" value="ECO:0007669"/>
    <property type="project" value="UniProtKB-UniRule"/>
</dbReference>
<organism evidence="13 14">
    <name type="scientific">Butyrivibrio fibrisolvens DSM 3071</name>
    <dbReference type="NCBI Taxonomy" id="1121131"/>
    <lineage>
        <taxon>Bacteria</taxon>
        <taxon>Bacillati</taxon>
        <taxon>Bacillota</taxon>
        <taxon>Clostridia</taxon>
        <taxon>Lachnospirales</taxon>
        <taxon>Lachnospiraceae</taxon>
        <taxon>Butyrivibrio</taxon>
    </lineage>
</organism>
<evidence type="ECO:0000256" key="6">
    <source>
        <dbReference type="ARBA" id="ARBA00022801"/>
    </source>
</evidence>
<keyword evidence="14" id="KW-1185">Reference proteome</keyword>
<comment type="catalytic activity">
    <reaction evidence="1 9">
        <text>Release of the N-terminal residue from a tripeptide.</text>
        <dbReference type="EC" id="3.4.11.4"/>
    </reaction>
</comment>
<evidence type="ECO:0000313" key="13">
    <source>
        <dbReference type="EMBL" id="SHH88629.1"/>
    </source>
</evidence>
<feature type="active site" evidence="9">
    <location>
        <position position="412"/>
    </location>
</feature>
<feature type="binding site" evidence="9">
    <location>
        <position position="717"/>
    </location>
    <ligand>
        <name>Zn(2+)</name>
        <dbReference type="ChEBI" id="CHEBI:29105"/>
        <label>2</label>
    </ligand>
</feature>
<proteinExistence type="inferred from homology"/>
<evidence type="ECO:0000259" key="12">
    <source>
        <dbReference type="Pfam" id="PF26351"/>
    </source>
</evidence>
<dbReference type="GO" id="GO:0005829">
    <property type="term" value="C:cytosol"/>
    <property type="evidence" value="ECO:0007669"/>
    <property type="project" value="TreeGrafter"/>
</dbReference>
<feature type="region of interest" description="Disordered" evidence="10">
    <location>
        <begin position="250"/>
        <end position="276"/>
    </location>
</feature>
<dbReference type="SUPFAM" id="SSF53187">
    <property type="entry name" value="Zn-dependent exopeptidases"/>
    <property type="match status" value="1"/>
</dbReference>
<name>A0A1M5WM94_BUTFI</name>
<keyword evidence="9" id="KW-0963">Cytoplasm</keyword>
<dbReference type="HAMAP" id="MF_00550">
    <property type="entry name" value="Aminopeptidase_M20"/>
    <property type="match status" value="1"/>
</dbReference>
<dbReference type="STRING" id="1121131.SAMN02745229_01073"/>
<feature type="binding site" evidence="9">
    <location>
        <position position="478"/>
    </location>
    <ligand>
        <name>Zn(2+)</name>
        <dbReference type="ChEBI" id="CHEBI:29105"/>
        <label>1</label>
    </ligand>
</feature>
<dbReference type="EC" id="3.4.11.4" evidence="9"/>
<comment type="function">
    <text evidence="9">Cleaves the N-terminal amino acid of tripeptides.</text>
</comment>
<dbReference type="PANTHER" id="PTHR42994:SF1">
    <property type="entry name" value="PEPTIDASE T"/>
    <property type="match status" value="1"/>
</dbReference>
<dbReference type="AlphaFoldDB" id="A0A1M5WM94"/>
<dbReference type="EMBL" id="FQXK01000008">
    <property type="protein sequence ID" value="SHH88629.1"/>
    <property type="molecule type" value="Genomic_DNA"/>
</dbReference>
<dbReference type="PROSITE" id="PS00759">
    <property type="entry name" value="ARGE_DAPE_CPG2_2"/>
    <property type="match status" value="1"/>
</dbReference>
<evidence type="ECO:0000256" key="1">
    <source>
        <dbReference type="ARBA" id="ARBA00000870"/>
    </source>
</evidence>
<keyword evidence="4 9" id="KW-0645">Protease</keyword>
<feature type="active site" description="Proton acceptor" evidence="9">
    <location>
        <position position="512"/>
    </location>
</feature>
<dbReference type="InterPro" id="IPR001261">
    <property type="entry name" value="ArgE/DapE_CS"/>
</dbReference>
<dbReference type="Gene3D" id="3.40.630.10">
    <property type="entry name" value="Zn peptidases"/>
    <property type="match status" value="1"/>
</dbReference>
<comment type="cofactor">
    <cofactor evidence="9">
        <name>Zn(2+)</name>
        <dbReference type="ChEBI" id="CHEBI:29105"/>
    </cofactor>
    <text evidence="9">Binds 2 Zn(2+) ions per subunit.</text>
</comment>
<feature type="domain" description="DUF8091" evidence="12">
    <location>
        <begin position="29"/>
        <end position="183"/>
    </location>
</feature>
<gene>
    <name evidence="9" type="primary">pepT</name>
    <name evidence="13" type="ORF">SAMN02745229_01073</name>
</gene>
<evidence type="ECO:0000259" key="11">
    <source>
        <dbReference type="Pfam" id="PF07687"/>
    </source>
</evidence>
<dbReference type="InterPro" id="IPR002933">
    <property type="entry name" value="Peptidase_M20"/>
</dbReference>
<dbReference type="PROSITE" id="PS00758">
    <property type="entry name" value="ARGE_DAPE_CPG2_1"/>
    <property type="match status" value="1"/>
</dbReference>